<dbReference type="SUPFAM" id="SSF56752">
    <property type="entry name" value="D-aminoacid aminotransferase-like PLP-dependent enzymes"/>
    <property type="match status" value="1"/>
</dbReference>
<keyword evidence="2" id="KW-1185">Reference proteome</keyword>
<evidence type="ECO:0000313" key="2">
    <source>
        <dbReference type="Proteomes" id="UP000280008"/>
    </source>
</evidence>
<dbReference type="OrthoDB" id="4570776at2"/>
<dbReference type="InterPro" id="IPR043132">
    <property type="entry name" value="BCAT-like_C"/>
</dbReference>
<keyword evidence="1" id="KW-0808">Transferase</keyword>
<gene>
    <name evidence="1" type="ORF">C8E83_0982</name>
</gene>
<dbReference type="GO" id="GO:0016740">
    <property type="term" value="F:transferase activity"/>
    <property type="evidence" value="ECO:0007669"/>
    <property type="project" value="UniProtKB-KW"/>
</dbReference>
<dbReference type="AlphaFoldDB" id="A0A495IFC0"/>
<comment type="caution">
    <text evidence="1">The sequence shown here is derived from an EMBL/GenBank/DDBJ whole genome shotgun (WGS) entry which is preliminary data.</text>
</comment>
<evidence type="ECO:0000313" key="1">
    <source>
        <dbReference type="EMBL" id="RKR73885.1"/>
    </source>
</evidence>
<dbReference type="InterPro" id="IPR001544">
    <property type="entry name" value="Aminotrans_IV"/>
</dbReference>
<organism evidence="1 2">
    <name type="scientific">Frondihabitans australicus</name>
    <dbReference type="NCBI Taxonomy" id="386892"/>
    <lineage>
        <taxon>Bacteria</taxon>
        <taxon>Bacillati</taxon>
        <taxon>Actinomycetota</taxon>
        <taxon>Actinomycetes</taxon>
        <taxon>Micrococcales</taxon>
        <taxon>Microbacteriaceae</taxon>
        <taxon>Frondihabitans</taxon>
    </lineage>
</organism>
<name>A0A495IFC0_9MICO</name>
<accession>A0A495IFC0</accession>
<dbReference type="InterPro" id="IPR036038">
    <property type="entry name" value="Aminotransferase-like"/>
</dbReference>
<dbReference type="Proteomes" id="UP000280008">
    <property type="component" value="Unassembled WGS sequence"/>
</dbReference>
<dbReference type="Pfam" id="PF01063">
    <property type="entry name" value="Aminotran_4"/>
    <property type="match status" value="1"/>
</dbReference>
<protein>
    <submittedName>
        <fullName evidence="1">Amino-transferase class IV</fullName>
    </submittedName>
</protein>
<dbReference type="Gene3D" id="3.20.10.10">
    <property type="entry name" value="D-amino Acid Aminotransferase, subunit A, domain 2"/>
    <property type="match status" value="1"/>
</dbReference>
<proteinExistence type="predicted"/>
<dbReference type="RefSeq" id="WP_121368698.1">
    <property type="nucleotide sequence ID" value="NZ_RBKS01000001.1"/>
</dbReference>
<reference evidence="1 2" key="1">
    <citation type="submission" date="2018-10" db="EMBL/GenBank/DDBJ databases">
        <title>Sequencing the genomes of 1000 actinobacteria strains.</title>
        <authorList>
            <person name="Klenk H.-P."/>
        </authorList>
    </citation>
    <scope>NUCLEOTIDE SEQUENCE [LARGE SCALE GENOMIC DNA]</scope>
    <source>
        <strain evidence="1 2">DSM 17894</strain>
    </source>
</reference>
<dbReference type="EMBL" id="RBKS01000001">
    <property type="protein sequence ID" value="RKR73885.1"/>
    <property type="molecule type" value="Genomic_DNA"/>
</dbReference>
<sequence>MSSGGVLEFHDGRLRQTRASLQGPGLVAVADSWLLVDGTVLALEPHRIRFLAGVGSEAPDRTDEAAEFWTAAMAALPVEGAWSPRVELRDGTFRLLLRPAAATSDTVRLVTASHDPRSRPTVKGPDLDRLATLRDEAQGAGADEAVILSADGAVVEGNYSSLVWWRGDVLRQVAPDVPRLPSVTESSLVTLAAALGVEVVQDEVLPDELDGLEVWAVNSLHGIRIATSWIDGPSLAEEPGRLRLWQTRLDRLRKPVV</sequence>